<keyword evidence="7" id="KW-1185">Reference proteome</keyword>
<sequence>MHTRAKLPREDTNDPGGLTGALLDGNQSNDADEPKDLTSAHVLIVHDDHRKRAALRDALELNGFVVDEADSGPSVIGRIARIRPHLLLLDAVPPCIDGFTTCRRLRELPQCGELPVIMITSLDDRQIERAFAVGASDYVIEPLHPHVVVHRVRRTLETSRAERHVRHLACTDTLTGLPNRTRFETMLQARLAPTRNPLPALAVLLLELDRFKFVNDTLGHELGDRLLRAASRRLVRAVGTGACVARLGGDKFAVMLQNVSAPTVASVARTITTELAKPYVLDGHEIFVRASIGIAVHPSDGEDAGALLRHAEAAMYRAKRSSQRRAFYEAAMEGSARAHLRLESDLHHALEHSELVLHYQPEMEAASGRMVAVEALVRWQHPSHGLIGPDTFIPLAEEVGLIGPIGAWVLDSACAQLKAWRDAGHSLRVAVNFSADQLQDRDITDRVAAALERFGLQADDLVVEITESVWLDPESAAIDNLHHLKRLGVRLAIDDFGTGYASLSYLKHLPVDILKIDRSFVTDLAEVGVDAAIVRGIVSLAHKLDLEVIVEGVETQTQCALVRDMGCDVVQGYLLGRTLSPTAFSDAYFSEASCEGSTT</sequence>
<dbReference type="EMBL" id="CR555306">
    <property type="protein sequence ID" value="CAI06251.1"/>
    <property type="molecule type" value="Genomic_DNA"/>
</dbReference>
<dbReference type="RefSeq" id="WP_011235989.1">
    <property type="nucleotide sequence ID" value="NC_006513.1"/>
</dbReference>
<dbReference type="Proteomes" id="UP000006552">
    <property type="component" value="Chromosome"/>
</dbReference>
<dbReference type="STRING" id="76114.ebA240"/>
<dbReference type="SUPFAM" id="SSF141868">
    <property type="entry name" value="EAL domain-like"/>
    <property type="match status" value="1"/>
</dbReference>
<dbReference type="NCBIfam" id="TIGR00254">
    <property type="entry name" value="GGDEF"/>
    <property type="match status" value="1"/>
</dbReference>
<evidence type="ECO:0000256" key="2">
    <source>
        <dbReference type="SAM" id="MobiDB-lite"/>
    </source>
</evidence>
<accession>Q5P8V8</accession>
<evidence type="ECO:0000259" key="3">
    <source>
        <dbReference type="PROSITE" id="PS50110"/>
    </source>
</evidence>
<dbReference type="Pfam" id="PF00072">
    <property type="entry name" value="Response_reg"/>
    <property type="match status" value="1"/>
</dbReference>
<dbReference type="Gene3D" id="3.20.20.450">
    <property type="entry name" value="EAL domain"/>
    <property type="match status" value="1"/>
</dbReference>
<feature type="domain" description="EAL" evidence="4">
    <location>
        <begin position="339"/>
        <end position="592"/>
    </location>
</feature>
<evidence type="ECO:0000313" key="6">
    <source>
        <dbReference type="EMBL" id="CAI06251.1"/>
    </source>
</evidence>
<dbReference type="CDD" id="cd01949">
    <property type="entry name" value="GGDEF"/>
    <property type="match status" value="1"/>
</dbReference>
<evidence type="ECO:0000313" key="7">
    <source>
        <dbReference type="Proteomes" id="UP000006552"/>
    </source>
</evidence>
<dbReference type="CDD" id="cd01948">
    <property type="entry name" value="EAL"/>
    <property type="match status" value="1"/>
</dbReference>
<dbReference type="PANTHER" id="PTHR44757:SF2">
    <property type="entry name" value="BIOFILM ARCHITECTURE MAINTENANCE PROTEIN MBAA"/>
    <property type="match status" value="1"/>
</dbReference>
<dbReference type="Pfam" id="PF00563">
    <property type="entry name" value="EAL"/>
    <property type="match status" value="1"/>
</dbReference>
<dbReference type="eggNOG" id="COG0745">
    <property type="taxonomic scope" value="Bacteria"/>
</dbReference>
<dbReference type="SUPFAM" id="SSF55073">
    <property type="entry name" value="Nucleotide cyclase"/>
    <property type="match status" value="1"/>
</dbReference>
<evidence type="ECO:0000259" key="5">
    <source>
        <dbReference type="PROSITE" id="PS50887"/>
    </source>
</evidence>
<dbReference type="Gene3D" id="3.40.50.2300">
    <property type="match status" value="1"/>
</dbReference>
<dbReference type="KEGG" id="eba:ebA240"/>
<name>Q5P8V8_AROAE</name>
<feature type="domain" description="Response regulatory" evidence="3">
    <location>
        <begin position="41"/>
        <end position="156"/>
    </location>
</feature>
<dbReference type="SMART" id="SM00448">
    <property type="entry name" value="REC"/>
    <property type="match status" value="1"/>
</dbReference>
<keyword evidence="1" id="KW-0597">Phosphoprotein</keyword>
<feature type="modified residue" description="4-aspartylphosphate" evidence="1">
    <location>
        <position position="90"/>
    </location>
</feature>
<dbReference type="InterPro" id="IPR043128">
    <property type="entry name" value="Rev_trsase/Diguanyl_cyclase"/>
</dbReference>
<evidence type="ECO:0000259" key="4">
    <source>
        <dbReference type="PROSITE" id="PS50883"/>
    </source>
</evidence>
<dbReference type="Pfam" id="PF00990">
    <property type="entry name" value="GGDEF"/>
    <property type="match status" value="1"/>
</dbReference>
<gene>
    <name evidence="6" type="ORF">ebA240</name>
</gene>
<dbReference type="Gene3D" id="3.30.70.270">
    <property type="match status" value="1"/>
</dbReference>
<protein>
    <submittedName>
        <fullName evidence="6">Predicted response regulator receiver</fullName>
    </submittedName>
</protein>
<feature type="region of interest" description="Disordered" evidence="2">
    <location>
        <begin position="1"/>
        <end position="34"/>
    </location>
</feature>
<dbReference type="InterPro" id="IPR000160">
    <property type="entry name" value="GGDEF_dom"/>
</dbReference>
<dbReference type="InterPro" id="IPR029787">
    <property type="entry name" value="Nucleotide_cyclase"/>
</dbReference>
<dbReference type="PROSITE" id="PS50883">
    <property type="entry name" value="EAL"/>
    <property type="match status" value="1"/>
</dbReference>
<organism evidence="6 7">
    <name type="scientific">Aromatoleum aromaticum (strain DSM 19018 / LMG 30748 / EbN1)</name>
    <name type="common">Azoarcus sp. (strain EbN1)</name>
    <dbReference type="NCBI Taxonomy" id="76114"/>
    <lineage>
        <taxon>Bacteria</taxon>
        <taxon>Pseudomonadati</taxon>
        <taxon>Pseudomonadota</taxon>
        <taxon>Betaproteobacteria</taxon>
        <taxon>Rhodocyclales</taxon>
        <taxon>Rhodocyclaceae</taxon>
        <taxon>Aromatoleum</taxon>
    </lineage>
</organism>
<dbReference type="FunFam" id="3.20.20.450:FF:000001">
    <property type="entry name" value="Cyclic di-GMP phosphodiesterase yahA"/>
    <property type="match status" value="1"/>
</dbReference>
<dbReference type="HOGENOM" id="CLU_000445_70_50_4"/>
<dbReference type="AlphaFoldDB" id="Q5P8V8"/>
<feature type="domain" description="GGDEF" evidence="5">
    <location>
        <begin position="199"/>
        <end position="330"/>
    </location>
</feature>
<dbReference type="InterPro" id="IPR001789">
    <property type="entry name" value="Sig_transdc_resp-reg_receiver"/>
</dbReference>
<dbReference type="PANTHER" id="PTHR44757">
    <property type="entry name" value="DIGUANYLATE CYCLASE DGCP"/>
    <property type="match status" value="1"/>
</dbReference>
<dbReference type="SMART" id="SM00267">
    <property type="entry name" value="GGDEF"/>
    <property type="match status" value="1"/>
</dbReference>
<proteinExistence type="predicted"/>
<reference evidence="6 7" key="1">
    <citation type="journal article" date="2005" name="Arch. Microbiol.">
        <title>The genome sequence of an anaerobic aromatic-degrading denitrifying bacterium, strain EbN1.</title>
        <authorList>
            <person name="Rabus R."/>
            <person name="Kube M."/>
            <person name="Heider J."/>
            <person name="Beck A."/>
            <person name="Heitmann K."/>
            <person name="Widdel F."/>
            <person name="Reinhardt R."/>
        </authorList>
    </citation>
    <scope>NUCLEOTIDE SEQUENCE [LARGE SCALE GENOMIC DNA]</scope>
    <source>
        <strain evidence="6 7">EbN1</strain>
    </source>
</reference>
<dbReference type="PROSITE" id="PS50110">
    <property type="entry name" value="RESPONSE_REGULATORY"/>
    <property type="match status" value="1"/>
</dbReference>
<dbReference type="InterPro" id="IPR001633">
    <property type="entry name" value="EAL_dom"/>
</dbReference>
<dbReference type="InterPro" id="IPR052155">
    <property type="entry name" value="Biofilm_reg_signaling"/>
</dbReference>
<dbReference type="SUPFAM" id="SSF52172">
    <property type="entry name" value="CheY-like"/>
    <property type="match status" value="1"/>
</dbReference>
<dbReference type="InterPro" id="IPR035919">
    <property type="entry name" value="EAL_sf"/>
</dbReference>
<dbReference type="SMART" id="SM00052">
    <property type="entry name" value="EAL"/>
    <property type="match status" value="1"/>
</dbReference>
<dbReference type="PROSITE" id="PS50887">
    <property type="entry name" value="GGDEF"/>
    <property type="match status" value="1"/>
</dbReference>
<dbReference type="InterPro" id="IPR011006">
    <property type="entry name" value="CheY-like_superfamily"/>
</dbReference>
<dbReference type="eggNOG" id="COG5001">
    <property type="taxonomic scope" value="Bacteria"/>
</dbReference>
<evidence type="ECO:0000256" key="1">
    <source>
        <dbReference type="PROSITE-ProRule" id="PRU00169"/>
    </source>
</evidence>
<dbReference type="GO" id="GO:0000160">
    <property type="term" value="P:phosphorelay signal transduction system"/>
    <property type="evidence" value="ECO:0007669"/>
    <property type="project" value="InterPro"/>
</dbReference>